<organism evidence="4 5">
    <name type="scientific">Ceratobasidium theobromae</name>
    <dbReference type="NCBI Taxonomy" id="1582974"/>
    <lineage>
        <taxon>Eukaryota</taxon>
        <taxon>Fungi</taxon>
        <taxon>Dikarya</taxon>
        <taxon>Basidiomycota</taxon>
        <taxon>Agaricomycotina</taxon>
        <taxon>Agaricomycetes</taxon>
        <taxon>Cantharellales</taxon>
        <taxon>Ceratobasidiaceae</taxon>
        <taxon>Ceratobasidium</taxon>
    </lineage>
</organism>
<feature type="domain" description="VWFA" evidence="3">
    <location>
        <begin position="1997"/>
        <end position="2206"/>
    </location>
</feature>
<keyword evidence="1" id="KW-0175">Coiled coil</keyword>
<feature type="compositionally biased region" description="Polar residues" evidence="2">
    <location>
        <begin position="35"/>
        <end position="45"/>
    </location>
</feature>
<dbReference type="Pfam" id="PF02263">
    <property type="entry name" value="GBP"/>
    <property type="match status" value="1"/>
</dbReference>
<comment type="caution">
    <text evidence="4">The sequence shown here is derived from an EMBL/GenBank/DDBJ whole genome shotgun (WGS) entry which is preliminary data.</text>
</comment>
<evidence type="ECO:0000313" key="5">
    <source>
        <dbReference type="Proteomes" id="UP000383932"/>
    </source>
</evidence>
<feature type="compositionally biased region" description="Polar residues" evidence="2">
    <location>
        <begin position="56"/>
        <end position="77"/>
    </location>
</feature>
<evidence type="ECO:0000259" key="3">
    <source>
        <dbReference type="PROSITE" id="PS50234"/>
    </source>
</evidence>
<dbReference type="InterPro" id="IPR002035">
    <property type="entry name" value="VWF_A"/>
</dbReference>
<accession>A0A5N5QGV3</accession>
<dbReference type="SMART" id="SM00327">
    <property type="entry name" value="VWA"/>
    <property type="match status" value="1"/>
</dbReference>
<dbReference type="InterPro" id="IPR015894">
    <property type="entry name" value="Guanylate-bd_N"/>
</dbReference>
<name>A0A5N5QGV3_9AGAM</name>
<gene>
    <name evidence="4" type="ORF">CTheo_5702</name>
</gene>
<dbReference type="SUPFAM" id="SSF53300">
    <property type="entry name" value="vWA-like"/>
    <property type="match status" value="1"/>
</dbReference>
<feature type="compositionally biased region" description="Acidic residues" evidence="2">
    <location>
        <begin position="97"/>
        <end position="108"/>
    </location>
</feature>
<evidence type="ECO:0000313" key="4">
    <source>
        <dbReference type="EMBL" id="KAB5590859.1"/>
    </source>
</evidence>
<dbReference type="Pfam" id="PF13519">
    <property type="entry name" value="VWA_2"/>
    <property type="match status" value="1"/>
</dbReference>
<sequence length="2269" mass="252431">MTDLSSTTDPHPPNIFSGGGLRDSNLEILGDRRSVSPTEPSSTFQKPDAVPAPDSAGTSAAPTVTQPTLSIDPQRSTVLDRPNKDDDNKDDSKDDAMSEDGSESDTEMADAVSSFSEGPDNNISPLTEHSQENDEDVLERIPYLFRLLDLVDEHGSGGIVEKIVIDQCSLHKLLNIVQPGSYDSVSKINFKALDKLSIKPTGLYGNRSEIVKFLQEAGCLDEPSALFLSRAEGPDGPASILRSGLYLALRHDQDHQASSKSAFIIYWPEETTWDDQAASSSVRRNRVTFMRYLTKLADQIIALVSPAQAQAFVWETGARNKDLPEDQQENDDDARLFSFEVSKSVEQDEEAIASPGFTVSVDSRHLPRGGDTAKVELVPGEQKVALLVLKKEEARTENKSFDENISGMNLAKMIESNEYPLQLGKIQLDDLLLLASHGLREKYKSLFSTYDQRIRELERNRSVAEAEDKKFVEGKISQDRPKVTEEVQNIIRMLYDSIYPSLGLEFQVSHEPEVSAKLQQWYPGLLKVHDDIMKKLKLDVVNDKEFKVLKSKWIFIQDYLKQNPHLPEAEQDDFVNDIINGEGEVIPEAKQTTKGPASGLKDWMTSQISRVIPFGGGPTQQPHHSANNSSRHVKDPEFVAQLQSQKGLHRALLDLSQRIYGRLRHELDSLEKKVIRDHVDRVLSGERTRQAKSASDARNYEFQDGKRRAFEDLLDNLKAAMGTNTQRACVVDWLRKTQLNSGRGYGYYSGGTTQFRWGGTRISLRPAQDRYSIYPLELTEQDSQMCRTDEAHVPQPKLETRHKFEFTVGEGRSVEFLHLVRDKCLVVVSEKGRTRIYIEDNVTLNQAINSSSGKITLNHDSLGGSRCLYAFDQATRLLAILHGQKDLKLSIYIFDEFFVNLRSRGSPISLKNWYDQSVDISKACFVPGVEEICLIEASGRVRIFSLVTQLFRNAHLQIDQSIINAFSAPDGSCLLVAVGGQNSSRSHGHRLLAFHWASFGMNKLGIDSSELPLSNAYRVATRFEGRGLIHVISFSKNSGKITSKALLVKQKATEFSFRSDREHSQNATVETFNNSLIDCHLEVWTRFPVVPAVARNTLSPIVRQSRKLTFASPIVLTQIEEYFSRMISTFENTTRKPMGGALSAILVSSTNKVGRNVEDVSEFRMGSFIVELLCLIPLHLAVTRENRFIPLKDGVWDPDYERSLLGADVPAIIDALSLGWYESLFQSYMATKPVRVVSSMGEQSVGKSYCLNHFADTSFAGSAMRTTEGVWLSCTPTESYLLVSLDFEGVHSIERSAQEDALLVLFNTAISNLVRFISLLRWKIFLLAVIKVLFRNNFAMSRDIAGLFTSFQSSATVLDPNVNRGLFNSTLAIIIKDVTTADANDIVKEFSLKFQGIVETERDQNFISRLHRGRIQIIPWPVINSPNFYTLFLRLRQQLDKQNFTYNSAGAFLHNLKTLMAKIKTSDWGSLDQNLAAHRAQQLMERLPSALCHGRVDEGPLKNMDTDEELPTSDHMPSFFVPEFSSADVTENEASAEQALETLVRTCEPATDTRFRMTDGEYLEALQKSIYGALDERLALVQQWLTVNIERFPQANQDVRNVIGKLNTAALAMRTAVRLCSAGCSSCQLLCLRTYRHSGEHNCGTNHQCVFDCEVAEGHGQTDEPCGLPAGHGGRHMCNVKAHSCGSECHLSKKGGCAQSCIKVLPAILNQMRFIYAVKSITAQVSAKLTAFASAEPIQIETRPSAIKEQFSGRHESFMYTRYTQVDKRLSCVIPIPPGELSHDGAHTHDTADDVFHYCEARCPNCEYLCSLPLGHPQQVHETSHGSMITTQWVLQPDEDDANPVYELQGRKFGSGDEGAPMLCNLVCAAQGRHAHIDYCRDPGNCDNTDCEHILERLYPDPDKPKDWVSHSTYWARSGFKDPYSNDEQIDFAKCDVLCAGPEHEATATAAANPSYCTLPIFHAPQPQQPAPPIGHVSVDGHSFGCQNPSRLHQAYHIVFVIDSSGSMTLRDRFPLPNTPVSARLVSQCNNRYGAVLSALYSFWISRDTATASSATQMRQDAYSVITFDHDANTRVQNDFASTTDQLVGQLIPQLGRGGTDFQRALGLAQSLIENNWSSDRAPVIVFLSDGECNIADNPVYDLCHLCVRLGKALAFYSVSFGRDASSASLRRMAEIAHEVYASAPQDVLSAARGNPCAYTNAIDSVSGTAHNGYLVHTNPGQKIQLADTFLGIASSLQKPRASLMSQYGSSGRHQIDELYIEAPAKKAV</sequence>
<evidence type="ECO:0000256" key="2">
    <source>
        <dbReference type="SAM" id="MobiDB-lite"/>
    </source>
</evidence>
<dbReference type="Gene3D" id="3.40.50.300">
    <property type="entry name" value="P-loop containing nucleotide triphosphate hydrolases"/>
    <property type="match status" value="1"/>
</dbReference>
<feature type="coiled-coil region" evidence="1">
    <location>
        <begin position="440"/>
        <end position="467"/>
    </location>
</feature>
<dbReference type="SUPFAM" id="SSF52540">
    <property type="entry name" value="P-loop containing nucleoside triphosphate hydrolases"/>
    <property type="match status" value="1"/>
</dbReference>
<dbReference type="Gene3D" id="3.40.50.410">
    <property type="entry name" value="von Willebrand factor, type A domain"/>
    <property type="match status" value="1"/>
</dbReference>
<dbReference type="Proteomes" id="UP000383932">
    <property type="component" value="Unassembled WGS sequence"/>
</dbReference>
<dbReference type="PANTHER" id="PTHR22796:SF1">
    <property type="entry name" value="VWFA DOMAIN-CONTAINING PROTEIN"/>
    <property type="match status" value="1"/>
</dbReference>
<keyword evidence="5" id="KW-1185">Reference proteome</keyword>
<proteinExistence type="predicted"/>
<dbReference type="GO" id="GO:0003924">
    <property type="term" value="F:GTPase activity"/>
    <property type="evidence" value="ECO:0007669"/>
    <property type="project" value="InterPro"/>
</dbReference>
<feature type="region of interest" description="Disordered" evidence="2">
    <location>
        <begin position="1"/>
        <end position="134"/>
    </location>
</feature>
<dbReference type="PROSITE" id="PS50234">
    <property type="entry name" value="VWFA"/>
    <property type="match status" value="1"/>
</dbReference>
<protein>
    <submittedName>
        <fullName evidence="4">E3 ubiquitin-protein ligase</fullName>
    </submittedName>
</protein>
<feature type="compositionally biased region" description="Polar residues" evidence="2">
    <location>
        <begin position="113"/>
        <end position="128"/>
    </location>
</feature>
<dbReference type="CDD" id="cd00198">
    <property type="entry name" value="vWFA"/>
    <property type="match status" value="1"/>
</dbReference>
<dbReference type="EMBL" id="SSOP01000140">
    <property type="protein sequence ID" value="KAB5590859.1"/>
    <property type="molecule type" value="Genomic_DNA"/>
</dbReference>
<evidence type="ECO:0000256" key="1">
    <source>
        <dbReference type="SAM" id="Coils"/>
    </source>
</evidence>
<feature type="compositionally biased region" description="Basic and acidic residues" evidence="2">
    <location>
        <begin position="81"/>
        <end position="96"/>
    </location>
</feature>
<dbReference type="InterPro" id="IPR036465">
    <property type="entry name" value="vWFA_dom_sf"/>
</dbReference>
<dbReference type="OrthoDB" id="2343366at2759"/>
<dbReference type="GO" id="GO:0005525">
    <property type="term" value="F:GTP binding"/>
    <property type="evidence" value="ECO:0007669"/>
    <property type="project" value="InterPro"/>
</dbReference>
<reference evidence="4 5" key="1">
    <citation type="journal article" date="2019" name="Fungal Biol. Biotechnol.">
        <title>Draft genome sequence of fastidious pathogen Ceratobasidium theobromae, which causes vascular-streak dieback in Theobroma cacao.</title>
        <authorList>
            <person name="Ali S.S."/>
            <person name="Asman A."/>
            <person name="Shao J."/>
            <person name="Firmansyah A.P."/>
            <person name="Susilo A.W."/>
            <person name="Rosmana A."/>
            <person name="McMahon P."/>
            <person name="Junaid M."/>
            <person name="Guest D."/>
            <person name="Kheng T.Y."/>
            <person name="Meinhardt L.W."/>
            <person name="Bailey B.A."/>
        </authorList>
    </citation>
    <scope>NUCLEOTIDE SEQUENCE [LARGE SCALE GENOMIC DNA]</scope>
    <source>
        <strain evidence="4 5">CT2</strain>
    </source>
</reference>
<dbReference type="InterPro" id="IPR027417">
    <property type="entry name" value="P-loop_NTPase"/>
</dbReference>
<dbReference type="PANTHER" id="PTHR22796">
    <property type="entry name" value="URG4-RELATED"/>
    <property type="match status" value="1"/>
</dbReference>